<evidence type="ECO:0000313" key="3">
    <source>
        <dbReference type="Proteomes" id="UP000076154"/>
    </source>
</evidence>
<keyword evidence="3" id="KW-1185">Reference proteome</keyword>
<reference evidence="2" key="1">
    <citation type="submission" date="2018-04" db="EMBL/GenBank/DDBJ databases">
        <title>Whole genome sequencing of Hypsizygus marmoreus.</title>
        <authorList>
            <person name="Choi I.-G."/>
            <person name="Min B."/>
            <person name="Kim J.-G."/>
            <person name="Kim S."/>
            <person name="Oh Y.-L."/>
            <person name="Kong W.-S."/>
            <person name="Park H."/>
            <person name="Jeong J."/>
            <person name="Song E.-S."/>
        </authorList>
    </citation>
    <scope>NUCLEOTIDE SEQUENCE [LARGE SCALE GENOMIC DNA]</scope>
    <source>
        <strain evidence="2">51987-8</strain>
    </source>
</reference>
<gene>
    <name evidence="2" type="ORF">Hypma_006014</name>
</gene>
<feature type="region of interest" description="Disordered" evidence="1">
    <location>
        <begin position="959"/>
        <end position="996"/>
    </location>
</feature>
<accession>A0A369K146</accession>
<evidence type="ECO:0000313" key="2">
    <source>
        <dbReference type="EMBL" id="RDB26477.1"/>
    </source>
</evidence>
<proteinExistence type="predicted"/>
<feature type="compositionally biased region" description="Polar residues" evidence="1">
    <location>
        <begin position="970"/>
        <end position="982"/>
    </location>
</feature>
<protein>
    <submittedName>
        <fullName evidence="2">Uncharacterized protein</fullName>
    </submittedName>
</protein>
<dbReference type="AlphaFoldDB" id="A0A369K146"/>
<organism evidence="2 3">
    <name type="scientific">Hypsizygus marmoreus</name>
    <name type="common">White beech mushroom</name>
    <name type="synonym">Agaricus marmoreus</name>
    <dbReference type="NCBI Taxonomy" id="39966"/>
    <lineage>
        <taxon>Eukaryota</taxon>
        <taxon>Fungi</taxon>
        <taxon>Dikarya</taxon>
        <taxon>Basidiomycota</taxon>
        <taxon>Agaricomycotina</taxon>
        <taxon>Agaricomycetes</taxon>
        <taxon>Agaricomycetidae</taxon>
        <taxon>Agaricales</taxon>
        <taxon>Tricholomatineae</taxon>
        <taxon>Lyophyllaceae</taxon>
        <taxon>Hypsizygus</taxon>
    </lineage>
</organism>
<sequence>MLDEIATEKRIRWHHKTNKFLGVCRRHASNVSLDFTTVEDMEEIFRCLDLEEIHAAAEAMVGALGVLSDNHRIYPARPVLVSGDCKKETGKQHAAIIQTLIDGVNSKKSETHLRIVSIASDGETRRGSALVILTLKSPLSPMSNIFPLLSPLRLFNILVGDDDITADKDWKHIIKRLRNLLLRARGIVIEGIRITPAIIRTHFESVGLSKEHINAAFNPDDQQDVKLALDLLKDIWTLPPATDNHTPGFLAARNALRVLGKLLYHTVFPYLCVDLDLSEQVEHLSAAAHLALALYRQSGKDFIPTLLYTDLVIMIKNVIFCIAKTKVDSPPASFWIILLGTDRLEELFGILRTMIGNDANLDLLQIGDRITGTIEVLNILARYPHWDRSPRRLKLPALTRDSSELPDSSDHIKPGNWKGNTEVKNVSLLTSWKRGRRLVEEECPSLAAELQAADKCAGADILSPNGILLVSIPLPDDDMDESLEFPNSLSPDSEPNSTSTTDSDRIELEDAIAEEDIDDPVEDDFTRSSTASTASHPVTVDRYIVFEGKRMLKSRALGIRSRYKKTTSSTDRLKRVQEVERYSQKVNTTTQLGTSEFGEPNVLIHDPIATLAVCEDCIWLCIGEVNGLQIDGRPVDNIPIELLPESTVTVSLQLLGFKPATSTDDPTLKLDWRSYRVLKEQTLTVPGKLAQPIDPNISTLTSVPFYLLESNVLMALTSSLLEHVPSIGLTKMPSIPRTKDFPYREGSGKACFRGETDTDIIGVNKEFTCPSCSPEIALDSTQPQRILAHIGAHILHDSKVVTLSEPCGLCLRPSTLCEFFLSKGKGANGSPRIDRTRSRGCPNMVNFAYNVAAESKPSSPCSNVPLACPLCPKGAAAIWRYNAKQHFISAHCTASLPHYEHIWSLSNFEKVEMKRVWTERRKVVTKRTKKKGIAPLEVSTAHSSYVSLRDTETGFLDRHEESNIDDEQNTDYVESDNGSSNGPPEPVEFDGSDEEVDERFEGGVDQDFGGAGNLDEDAPAVEPDINEDIIAAAVVETGGAVVEKATGSARRLSITLNESPSVNDRLGAPTLPAPISAETSGRPRRKRKGRDLGDLRQCLCGIPAEPTSGGAIQCKRAGCETGTVSHSNLNSQSH</sequence>
<dbReference type="Proteomes" id="UP000076154">
    <property type="component" value="Unassembled WGS sequence"/>
</dbReference>
<dbReference type="EMBL" id="LUEZ02000032">
    <property type="protein sequence ID" value="RDB26477.1"/>
    <property type="molecule type" value="Genomic_DNA"/>
</dbReference>
<comment type="caution">
    <text evidence="2">The sequence shown here is derived from an EMBL/GenBank/DDBJ whole genome shotgun (WGS) entry which is preliminary data.</text>
</comment>
<feature type="compositionally biased region" description="Acidic residues" evidence="1">
    <location>
        <begin position="987"/>
        <end position="996"/>
    </location>
</feature>
<feature type="region of interest" description="Disordered" evidence="1">
    <location>
        <begin position="1062"/>
        <end position="1090"/>
    </location>
</feature>
<dbReference type="OrthoDB" id="3173036at2759"/>
<feature type="region of interest" description="Disordered" evidence="1">
    <location>
        <begin position="480"/>
        <end position="532"/>
    </location>
</feature>
<feature type="compositionally biased region" description="Acidic residues" evidence="1">
    <location>
        <begin position="509"/>
        <end position="523"/>
    </location>
</feature>
<dbReference type="STRING" id="39966.A0A369K146"/>
<dbReference type="InParanoid" id="A0A369K146"/>
<name>A0A369K146_HYPMA</name>
<evidence type="ECO:0000256" key="1">
    <source>
        <dbReference type="SAM" id="MobiDB-lite"/>
    </source>
</evidence>
<feature type="compositionally biased region" description="Polar residues" evidence="1">
    <location>
        <begin position="485"/>
        <end position="501"/>
    </location>
</feature>